<evidence type="ECO:0000313" key="2">
    <source>
        <dbReference type="EMBL" id="KAF6399255.1"/>
    </source>
</evidence>
<keyword evidence="1" id="KW-0812">Transmembrane</keyword>
<keyword evidence="1" id="KW-0472">Membrane</keyword>
<feature type="transmembrane region" description="Helical" evidence="1">
    <location>
        <begin position="87"/>
        <end position="109"/>
    </location>
</feature>
<name>A0A7J8BLF5_MOLMO</name>
<feature type="transmembrane region" description="Helical" evidence="1">
    <location>
        <begin position="56"/>
        <end position="75"/>
    </location>
</feature>
<keyword evidence="1" id="KW-1133">Transmembrane helix</keyword>
<evidence type="ECO:0000313" key="3">
    <source>
        <dbReference type="Proteomes" id="UP000550707"/>
    </source>
</evidence>
<organism evidence="2 3">
    <name type="scientific">Molossus molossus</name>
    <name type="common">Pallas' mastiff bat</name>
    <name type="synonym">Vespertilio molossus</name>
    <dbReference type="NCBI Taxonomy" id="27622"/>
    <lineage>
        <taxon>Eukaryota</taxon>
        <taxon>Metazoa</taxon>
        <taxon>Chordata</taxon>
        <taxon>Craniata</taxon>
        <taxon>Vertebrata</taxon>
        <taxon>Euteleostomi</taxon>
        <taxon>Mammalia</taxon>
        <taxon>Eutheria</taxon>
        <taxon>Laurasiatheria</taxon>
        <taxon>Chiroptera</taxon>
        <taxon>Yangochiroptera</taxon>
        <taxon>Molossidae</taxon>
        <taxon>Molossus</taxon>
    </lineage>
</organism>
<protein>
    <submittedName>
        <fullName evidence="2">Uncharacterized protein</fullName>
    </submittedName>
</protein>
<dbReference type="Proteomes" id="UP000550707">
    <property type="component" value="Unassembled WGS sequence"/>
</dbReference>
<keyword evidence="3" id="KW-1185">Reference proteome</keyword>
<reference evidence="2 3" key="1">
    <citation type="journal article" date="2020" name="Nature">
        <title>Six reference-quality genomes reveal evolution of bat adaptations.</title>
        <authorList>
            <person name="Jebb D."/>
            <person name="Huang Z."/>
            <person name="Pippel M."/>
            <person name="Hughes G.M."/>
            <person name="Lavrichenko K."/>
            <person name="Devanna P."/>
            <person name="Winkler S."/>
            <person name="Jermiin L.S."/>
            <person name="Skirmuntt E.C."/>
            <person name="Katzourakis A."/>
            <person name="Burkitt-Gray L."/>
            <person name="Ray D.A."/>
            <person name="Sullivan K.A.M."/>
            <person name="Roscito J.G."/>
            <person name="Kirilenko B.M."/>
            <person name="Davalos L.M."/>
            <person name="Corthals A.P."/>
            <person name="Power M.L."/>
            <person name="Jones G."/>
            <person name="Ransome R.D."/>
            <person name="Dechmann D.K.N."/>
            <person name="Locatelli A.G."/>
            <person name="Puechmaille S.J."/>
            <person name="Fedrigo O."/>
            <person name="Jarvis E.D."/>
            <person name="Hiller M."/>
            <person name="Vernes S.C."/>
            <person name="Myers E.W."/>
            <person name="Teeling E.C."/>
        </authorList>
    </citation>
    <scope>NUCLEOTIDE SEQUENCE [LARGE SCALE GENOMIC DNA]</scope>
    <source>
        <strain evidence="2">MMolMol1</strain>
        <tissue evidence="2">Muscle</tissue>
    </source>
</reference>
<gene>
    <name evidence="2" type="ORF">HJG59_010150</name>
</gene>
<comment type="caution">
    <text evidence="2">The sequence shown here is derived from an EMBL/GenBank/DDBJ whole genome shotgun (WGS) entry which is preliminary data.</text>
</comment>
<dbReference type="InParanoid" id="A0A7J8BLF5"/>
<evidence type="ECO:0000256" key="1">
    <source>
        <dbReference type="SAM" id="Phobius"/>
    </source>
</evidence>
<proteinExistence type="predicted"/>
<dbReference type="EMBL" id="JACASF010000024">
    <property type="protein sequence ID" value="KAF6399255.1"/>
    <property type="molecule type" value="Genomic_DNA"/>
</dbReference>
<accession>A0A7J8BLF5</accession>
<dbReference type="AlphaFoldDB" id="A0A7J8BLF5"/>
<sequence length="141" mass="16094">MDNRETYCGVFCCLVDKAAFERWWFDSFDIAHYTCVLTRVTSALVPRAKGSVPCRWLTTLIPLYSFLSFLLVLEVKSLSFASHPHCSLGILSLLRLLKNGGLCMVFVFVSNARFNMIDAMHCVATVFWKSQSFRNCFSDLQ</sequence>